<evidence type="ECO:0000256" key="2">
    <source>
        <dbReference type="SAM" id="SignalP"/>
    </source>
</evidence>
<protein>
    <submittedName>
        <fullName evidence="5">Marine proteobacterial sortase target protein</fullName>
    </submittedName>
</protein>
<dbReference type="NCBIfam" id="TIGR03788">
    <property type="entry name" value="marine_srt_targ"/>
    <property type="match status" value="1"/>
</dbReference>
<feature type="chain" id="PRO_5014752679" evidence="2">
    <location>
        <begin position="26"/>
        <end position="693"/>
    </location>
</feature>
<evidence type="ECO:0000313" key="6">
    <source>
        <dbReference type="Proteomes" id="UP000235116"/>
    </source>
</evidence>
<dbReference type="InterPro" id="IPR002035">
    <property type="entry name" value="VWF_A"/>
</dbReference>
<dbReference type="Gene3D" id="3.40.50.410">
    <property type="entry name" value="von Willebrand factor, type A domain"/>
    <property type="match status" value="1"/>
</dbReference>
<evidence type="ECO:0000259" key="4">
    <source>
        <dbReference type="PROSITE" id="PS51468"/>
    </source>
</evidence>
<dbReference type="InterPro" id="IPR036465">
    <property type="entry name" value="vWFA_dom_sf"/>
</dbReference>
<dbReference type="RefSeq" id="WP_101893446.1">
    <property type="nucleotide sequence ID" value="NZ_CP022684.1"/>
</dbReference>
<evidence type="ECO:0000313" key="5">
    <source>
        <dbReference type="EMBL" id="AUM12110.1"/>
    </source>
</evidence>
<keyword evidence="1" id="KW-1133">Transmembrane helix</keyword>
<feature type="domain" description="VIT" evidence="4">
    <location>
        <begin position="39"/>
        <end position="167"/>
    </location>
</feature>
<dbReference type="SUPFAM" id="SSF53300">
    <property type="entry name" value="vWA-like"/>
    <property type="match status" value="1"/>
</dbReference>
<reference evidence="6" key="1">
    <citation type="submission" date="2017-08" db="EMBL/GenBank/DDBJ databases">
        <title>Direct submision.</title>
        <authorList>
            <person name="Kim S.-J."/>
            <person name="Rhee S.-K."/>
        </authorList>
    </citation>
    <scope>NUCLEOTIDE SEQUENCE [LARGE SCALE GENOMIC DNA]</scope>
    <source>
        <strain evidence="6">GI5</strain>
    </source>
</reference>
<dbReference type="KEGG" id="kak:Kalk_06660"/>
<evidence type="ECO:0000256" key="1">
    <source>
        <dbReference type="SAM" id="Phobius"/>
    </source>
</evidence>
<dbReference type="PANTHER" id="PTHR45737:SF6">
    <property type="entry name" value="VON WILLEBRAND FACTOR A DOMAIN-CONTAINING PROTEIN 5A"/>
    <property type="match status" value="1"/>
</dbReference>
<feature type="transmembrane region" description="Helical" evidence="1">
    <location>
        <begin position="661"/>
        <end position="679"/>
    </location>
</feature>
<gene>
    <name evidence="5" type="ORF">Kalk_06660</name>
</gene>
<dbReference type="AlphaFoldDB" id="A0A2K9LIP1"/>
<name>A0A2K9LIP1_9GAMM</name>
<dbReference type="Pfam" id="PF08487">
    <property type="entry name" value="VIT"/>
    <property type="match status" value="1"/>
</dbReference>
<dbReference type="Proteomes" id="UP000235116">
    <property type="component" value="Chromosome"/>
</dbReference>
<dbReference type="PROSITE" id="PS50234">
    <property type="entry name" value="VWFA"/>
    <property type="match status" value="1"/>
</dbReference>
<dbReference type="InterPro" id="IPR013694">
    <property type="entry name" value="VIT"/>
</dbReference>
<dbReference type="SMART" id="SM00609">
    <property type="entry name" value="VIT"/>
    <property type="match status" value="1"/>
</dbReference>
<dbReference type="PANTHER" id="PTHR45737">
    <property type="entry name" value="VON WILLEBRAND FACTOR A DOMAIN-CONTAINING PROTEIN 5A"/>
    <property type="match status" value="1"/>
</dbReference>
<proteinExistence type="predicted"/>
<keyword evidence="6" id="KW-1185">Reference proteome</keyword>
<evidence type="ECO:0000259" key="3">
    <source>
        <dbReference type="PROSITE" id="PS50234"/>
    </source>
</evidence>
<keyword evidence="2" id="KW-0732">Signal</keyword>
<feature type="domain" description="VWFA" evidence="3">
    <location>
        <begin position="330"/>
        <end position="500"/>
    </location>
</feature>
<dbReference type="PROSITE" id="PS51468">
    <property type="entry name" value="VIT"/>
    <property type="match status" value="1"/>
</dbReference>
<dbReference type="InterPro" id="IPR022440">
    <property type="entry name" value="CHP03788"/>
</dbReference>
<dbReference type="EMBL" id="CP022684">
    <property type="protein sequence ID" value="AUM12110.1"/>
    <property type="molecule type" value="Genomic_DNA"/>
</dbReference>
<feature type="signal peptide" evidence="2">
    <location>
        <begin position="1"/>
        <end position="25"/>
    </location>
</feature>
<keyword evidence="1" id="KW-0472">Membrane</keyword>
<dbReference type="Pfam" id="PF13768">
    <property type="entry name" value="VWA_3"/>
    <property type="match status" value="1"/>
</dbReference>
<accession>A0A2K9LIP1</accession>
<keyword evidence="1" id="KW-0812">Transmembrane</keyword>
<sequence length="693" mass="76584">MQRKYSLLCLFFAFCLLWTSSRSFGFEEADYASLDEVGTGSLLVKEGHSYRPFLRSNAEFDVQVNGLVSKVIVRQSFRNPGQDWVEAVYVLPLPDDSAVNAMRIKIGERVIEGEIKEKQEAKRIYTQAKAAGKRAGLLQQQRPNLFSTQVANIGPGETVEVELSFLQVLHYDGGQFSLRLPLTLTPRYIPGVSLMELPPQEVKGWSFPTAQVPDAHLITPPQTHQAQTPEGGDDQLKARIQIAVNTGFDVERFSAPYHAIDVTRLSAEYRVSTQSGAVPMDRDFVLNWKPVAQQAPVAAYFSEQVEGKDHGLIMLLPPTQSQNLQIGPRELIMIIDSSGSMSGQSMVQAKQAVQMALDRLRPQDRFNVIDFDSGFNTLFPASAHAEPGALRRARLFVDSLVADGGTAMYAPLQAALTGPDSEENVTQVVFITDGSVGNEAALFELIHKHIGSKRLYTVGIGSAPNAYFMRKAAEFGRGTYTYIGSSDEVQGKMSELFGKIEKPALTHLNVNIEGAQAELYPQPVPDLYLGEPLVIKARFDEQPERIQISGMFEGQPWRSQLQLQQGDSATGVATLWARSKVAHLQDEGVRQGNGELHRDEIIKLGIEHRLVTRYTSFVAVDKTPVRPADADLLTDQVANRMPAGSTQPAPAVGYPRTALGLHWHLLMGLMLLILALLVWHRAEFREECHGDLA</sequence>
<dbReference type="OrthoDB" id="9784383at2"/>
<dbReference type="SMART" id="SM00327">
    <property type="entry name" value="VWA"/>
    <property type="match status" value="1"/>
</dbReference>
<organism evidence="5 6">
    <name type="scientific">Ketobacter alkanivorans</name>
    <dbReference type="NCBI Taxonomy" id="1917421"/>
    <lineage>
        <taxon>Bacteria</taxon>
        <taxon>Pseudomonadati</taxon>
        <taxon>Pseudomonadota</taxon>
        <taxon>Gammaproteobacteria</taxon>
        <taxon>Pseudomonadales</taxon>
        <taxon>Ketobacteraceae</taxon>
        <taxon>Ketobacter</taxon>
    </lineage>
</organism>